<evidence type="ECO:0000313" key="2">
    <source>
        <dbReference type="EMBL" id="WHY86623.1"/>
    </source>
</evidence>
<evidence type="ECO:0000313" key="3">
    <source>
        <dbReference type="Proteomes" id="UP001178288"/>
    </source>
</evidence>
<keyword evidence="1" id="KW-0472">Membrane</keyword>
<proteinExistence type="predicted"/>
<dbReference type="EMBL" id="CP126114">
    <property type="protein sequence ID" value="WHY86623.1"/>
    <property type="molecule type" value="Genomic_DNA"/>
</dbReference>
<accession>A0AA95SD11</accession>
<keyword evidence="1" id="KW-0812">Transmembrane</keyword>
<dbReference type="Proteomes" id="UP001178288">
    <property type="component" value="Chromosome"/>
</dbReference>
<keyword evidence="3" id="KW-1185">Reference proteome</keyword>
<gene>
    <name evidence="2" type="ORF">QNH39_01640</name>
</gene>
<dbReference type="KEGG" id="nnv:QNH39_01640"/>
<sequence>MNIHFDFSFDLIAFIFGFLAWCVIGFIAYRIHKKQAAKPKVWKVIVSVLAGIFCFSINLQFFGELLKIPILPLGVWILFGILKRKEGRWQIYRRFAWLGFYANFIFLAATLIAIPAHLLIYPEDEISTYISNVENAAIINIHPSARDYSLNIEKLQSQLHNMSQATIYSEEWYEETFMGSDSKKINERFPYQLSGALPKWGSGMESIIYVEADGKGILVTAPNKQLYFRSKDSLLKGGK</sequence>
<keyword evidence="1" id="KW-1133">Transmembrane helix</keyword>
<name>A0AA95SD11_9BACI</name>
<feature type="transmembrane region" description="Helical" evidence="1">
    <location>
        <begin position="95"/>
        <end position="121"/>
    </location>
</feature>
<organism evidence="2 3">
    <name type="scientific">Neobacillus novalis</name>
    <dbReference type="NCBI Taxonomy" id="220687"/>
    <lineage>
        <taxon>Bacteria</taxon>
        <taxon>Bacillati</taxon>
        <taxon>Bacillota</taxon>
        <taxon>Bacilli</taxon>
        <taxon>Bacillales</taxon>
        <taxon>Bacillaceae</taxon>
        <taxon>Neobacillus</taxon>
    </lineage>
</organism>
<dbReference type="RefSeq" id="WP_066095147.1">
    <property type="nucleotide sequence ID" value="NZ_CP126114.1"/>
</dbReference>
<protein>
    <submittedName>
        <fullName evidence="2">Uncharacterized protein</fullName>
    </submittedName>
</protein>
<reference evidence="2" key="1">
    <citation type="submission" date="2023-05" db="EMBL/GenBank/DDBJ databases">
        <title>Comparative genomics of Bacillaceae isolates and their secondary metabolite potential.</title>
        <authorList>
            <person name="Song L."/>
            <person name="Nielsen L.J."/>
            <person name="Mohite O."/>
            <person name="Xu X."/>
            <person name="Weber T."/>
            <person name="Kovacs A.T."/>
        </authorList>
    </citation>
    <scope>NUCLEOTIDE SEQUENCE</scope>
    <source>
        <strain evidence="2">XLM17</strain>
    </source>
</reference>
<feature type="transmembrane region" description="Helical" evidence="1">
    <location>
        <begin position="41"/>
        <end position="59"/>
    </location>
</feature>
<feature type="transmembrane region" description="Helical" evidence="1">
    <location>
        <begin position="12"/>
        <end position="29"/>
    </location>
</feature>
<dbReference type="AlphaFoldDB" id="A0AA95SD11"/>
<evidence type="ECO:0000256" key="1">
    <source>
        <dbReference type="SAM" id="Phobius"/>
    </source>
</evidence>
<feature type="transmembrane region" description="Helical" evidence="1">
    <location>
        <begin position="65"/>
        <end position="83"/>
    </location>
</feature>